<protein>
    <submittedName>
        <fullName evidence="2">Uncharacterized protein</fullName>
    </submittedName>
</protein>
<evidence type="ECO:0000313" key="2">
    <source>
        <dbReference type="EMBL" id="GEL90757.1"/>
    </source>
</evidence>
<dbReference type="EMBL" id="BJWF01000001">
    <property type="protein sequence ID" value="GEL90757.1"/>
    <property type="molecule type" value="Genomic_DNA"/>
</dbReference>
<proteinExistence type="predicted"/>
<gene>
    <name evidence="2" type="ORF">EVI01_00940</name>
</gene>
<accession>A0A511IYA4</accession>
<reference evidence="2 3" key="1">
    <citation type="submission" date="2019-07" db="EMBL/GenBank/DDBJ databases">
        <title>Whole genome shotgun sequence of Enterococcus villorum NBRC 100699.</title>
        <authorList>
            <person name="Hosoyama A."/>
            <person name="Uohara A."/>
            <person name="Ohji S."/>
            <person name="Ichikawa N."/>
        </authorList>
    </citation>
    <scope>NUCLEOTIDE SEQUENCE [LARGE SCALE GENOMIC DNA]</scope>
    <source>
        <strain evidence="2 3">NBRC 100699</strain>
    </source>
</reference>
<evidence type="ECO:0000313" key="3">
    <source>
        <dbReference type="Proteomes" id="UP000321830"/>
    </source>
</evidence>
<feature type="transmembrane region" description="Helical" evidence="1">
    <location>
        <begin position="7"/>
        <end position="25"/>
    </location>
</feature>
<keyword evidence="1" id="KW-0472">Membrane</keyword>
<dbReference type="Proteomes" id="UP000321830">
    <property type="component" value="Unassembled WGS sequence"/>
</dbReference>
<keyword evidence="1" id="KW-1133">Transmembrane helix</keyword>
<organism evidence="2 3">
    <name type="scientific">Enterococcus villorum</name>
    <dbReference type="NCBI Taxonomy" id="112904"/>
    <lineage>
        <taxon>Bacteria</taxon>
        <taxon>Bacillati</taxon>
        <taxon>Bacillota</taxon>
        <taxon>Bacilli</taxon>
        <taxon>Lactobacillales</taxon>
        <taxon>Enterococcaceae</taxon>
        <taxon>Enterococcus</taxon>
    </lineage>
</organism>
<dbReference type="AlphaFoldDB" id="A0A511IYA4"/>
<feature type="transmembrane region" description="Helical" evidence="1">
    <location>
        <begin position="45"/>
        <end position="65"/>
    </location>
</feature>
<evidence type="ECO:0000256" key="1">
    <source>
        <dbReference type="SAM" id="Phobius"/>
    </source>
</evidence>
<sequence length="106" mass="12131">MLKKVHSFLNYFMGAIMIVAIYQALLKYPEYGTKLLSVTKAPTAYSPTLILSTLTAGAKSATYFLHQTSSMLKRKKQRKQLMMVIAAMGIIYFLPVLTQLFHQYFR</sequence>
<comment type="caution">
    <text evidence="2">The sequence shown here is derived from an EMBL/GenBank/DDBJ whole genome shotgun (WGS) entry which is preliminary data.</text>
</comment>
<feature type="transmembrane region" description="Helical" evidence="1">
    <location>
        <begin position="81"/>
        <end position="101"/>
    </location>
</feature>
<keyword evidence="1" id="KW-0812">Transmembrane</keyword>
<name>A0A511IYA4_9ENTE</name>